<evidence type="ECO:0000256" key="3">
    <source>
        <dbReference type="ARBA" id="ARBA00023014"/>
    </source>
</evidence>
<dbReference type="Pfam" id="PF04055">
    <property type="entry name" value="Radical_SAM"/>
    <property type="match status" value="1"/>
</dbReference>
<dbReference type="PANTHER" id="PTHR43432:SF3">
    <property type="entry name" value="SLR0285 PROTEIN"/>
    <property type="match status" value="1"/>
</dbReference>
<feature type="domain" description="Radical SAM core" evidence="4">
    <location>
        <begin position="66"/>
        <end position="312"/>
    </location>
</feature>
<dbReference type="SFLD" id="SFLDG01084">
    <property type="entry name" value="Uncharacterised_Radical_SAM_Su"/>
    <property type="match status" value="1"/>
</dbReference>
<dbReference type="InterPro" id="IPR058240">
    <property type="entry name" value="rSAM_sf"/>
</dbReference>
<dbReference type="PANTHER" id="PTHR43432">
    <property type="entry name" value="SLR0285 PROTEIN"/>
    <property type="match status" value="1"/>
</dbReference>
<dbReference type="CDD" id="cd01335">
    <property type="entry name" value="Radical_SAM"/>
    <property type="match status" value="1"/>
</dbReference>
<dbReference type="EMBL" id="FPAG01000001">
    <property type="protein sequence ID" value="SFS39330.1"/>
    <property type="molecule type" value="Genomic_DNA"/>
</dbReference>
<dbReference type="SFLD" id="SFLDS00029">
    <property type="entry name" value="Radical_SAM"/>
    <property type="match status" value="1"/>
</dbReference>
<gene>
    <name evidence="5" type="ORF">SAMN04487906_0286</name>
</gene>
<keyword evidence="3" id="KW-0411">Iron-sulfur</keyword>
<dbReference type="GO" id="GO:0046872">
    <property type="term" value="F:metal ion binding"/>
    <property type="evidence" value="ECO:0007669"/>
    <property type="project" value="UniProtKB-KW"/>
</dbReference>
<keyword evidence="5" id="KW-0456">Lyase</keyword>
<dbReference type="GO" id="GO:0016829">
    <property type="term" value="F:lyase activity"/>
    <property type="evidence" value="ECO:0007669"/>
    <property type="project" value="UniProtKB-KW"/>
</dbReference>
<reference evidence="5 6" key="1">
    <citation type="submission" date="2016-10" db="EMBL/GenBank/DDBJ databases">
        <authorList>
            <person name="de Groot N.N."/>
        </authorList>
    </citation>
    <scope>NUCLEOTIDE SEQUENCE [LARGE SCALE GENOMIC DNA]</scope>
    <source>
        <strain evidence="5 6">CGMCC 1.6114</strain>
    </source>
</reference>
<accession>A0A1I6PGN2</accession>
<dbReference type="NCBIfam" id="NF033668">
    <property type="entry name" value="rSAM_PA0069"/>
    <property type="match status" value="1"/>
</dbReference>
<dbReference type="InterPro" id="IPR006638">
    <property type="entry name" value="Elp3/MiaA/NifB-like_rSAM"/>
</dbReference>
<dbReference type="Proteomes" id="UP000183209">
    <property type="component" value="Unassembled WGS sequence"/>
</dbReference>
<evidence type="ECO:0000313" key="6">
    <source>
        <dbReference type="Proteomes" id="UP000183209"/>
    </source>
</evidence>
<evidence type="ECO:0000256" key="2">
    <source>
        <dbReference type="ARBA" id="ARBA00023004"/>
    </source>
</evidence>
<dbReference type="SMART" id="SM00729">
    <property type="entry name" value="Elp3"/>
    <property type="match status" value="1"/>
</dbReference>
<evidence type="ECO:0000256" key="1">
    <source>
        <dbReference type="ARBA" id="ARBA00022723"/>
    </source>
</evidence>
<keyword evidence="2" id="KW-0408">Iron</keyword>
<proteinExistence type="predicted"/>
<dbReference type="Gene3D" id="3.80.30.30">
    <property type="match status" value="1"/>
</dbReference>
<dbReference type="InterPro" id="IPR040086">
    <property type="entry name" value="MJ0683-like"/>
</dbReference>
<dbReference type="SUPFAM" id="SSF102114">
    <property type="entry name" value="Radical SAM enzymes"/>
    <property type="match status" value="1"/>
</dbReference>
<evidence type="ECO:0000259" key="4">
    <source>
        <dbReference type="PROSITE" id="PS51918"/>
    </source>
</evidence>
<organism evidence="5 6">
    <name type="scientific">Zhouia amylolytica</name>
    <dbReference type="NCBI Taxonomy" id="376730"/>
    <lineage>
        <taxon>Bacteria</taxon>
        <taxon>Pseudomonadati</taxon>
        <taxon>Bacteroidota</taxon>
        <taxon>Flavobacteriia</taxon>
        <taxon>Flavobacteriales</taxon>
        <taxon>Flavobacteriaceae</taxon>
        <taxon>Zhouia</taxon>
    </lineage>
</organism>
<keyword evidence="1" id="KW-0479">Metal-binding</keyword>
<dbReference type="InterPro" id="IPR007197">
    <property type="entry name" value="rSAM"/>
</dbReference>
<protein>
    <submittedName>
        <fullName evidence="5">DNA repair photolyase</fullName>
    </submittedName>
</protein>
<evidence type="ECO:0000313" key="5">
    <source>
        <dbReference type="EMBL" id="SFS39330.1"/>
    </source>
</evidence>
<name>A0A1I6PGN2_9FLAO</name>
<dbReference type="AlphaFoldDB" id="A0A1I6PGN2"/>
<dbReference type="PROSITE" id="PS51918">
    <property type="entry name" value="RADICAL_SAM"/>
    <property type="match status" value="1"/>
</dbReference>
<sequence length="366" mass="41709">MWMKDKTIIKGRGAQMNVQNKFLEHSEEVRDDYLEYCRLEGEEADPNKTTYIEVTSKSIVNKVNSPDVGMSYSMNPYQGCEHGCIYCYARNSHEYWGYSAGLDFERKILIKKDAPELLEKKLQSKSWKAQTIVLSGNTDCYQPAEQRYEITRRCLEVFLKYKHPVGIITKNALILRDLDILKKLAKDNLVSVSISITSLSETTRRALEPRTATIKRRFKTVRELTDNGIPVNVMMAPVIPGVNSHEILPLAKVAAENGALSLGFIVVRLNGAIGQIFTDWIRKTMPDKADKVLHQIEACHGGALNDSEFGTRMKGKGKIAEQLHSMMRIAKQKYFSDKEFPNTNHTLYEAQKQLLKQPKNGQMRLF</sequence>
<dbReference type="GO" id="GO:0051536">
    <property type="term" value="F:iron-sulfur cluster binding"/>
    <property type="evidence" value="ECO:0007669"/>
    <property type="project" value="UniProtKB-KW"/>
</dbReference>